<sequence>MPPSEINPQDSIPLVCSTEINSSLFQNNIPFQFNGFHSTFPNSHPYHLLHEFPPQSSCLSTNSTSDEAEDYQLSIIVDERKKRRMISNRESARRSRMRRQNHLGELQSRVILLWTENHNLTEENSKLREEVSDLRKMITELGIGSTYNGVCDLEEFICNTAHLRAESSNQSISTTTTSTNLLH</sequence>
<keyword evidence="5" id="KW-0539">Nucleus</keyword>
<dbReference type="PROSITE" id="PS00036">
    <property type="entry name" value="BZIP_BASIC"/>
    <property type="match status" value="1"/>
</dbReference>
<evidence type="ECO:0000256" key="1">
    <source>
        <dbReference type="ARBA" id="ARBA00004123"/>
    </source>
</evidence>
<evidence type="ECO:0000313" key="7">
    <source>
        <dbReference type="EMBL" id="THG14756.1"/>
    </source>
</evidence>
<dbReference type="InterPro" id="IPR044521">
    <property type="entry name" value="AtbZIP8/43"/>
</dbReference>
<proteinExistence type="predicted"/>
<name>A0A4S4EG20_CAMSN</name>
<evidence type="ECO:0000256" key="3">
    <source>
        <dbReference type="ARBA" id="ARBA00023125"/>
    </source>
</evidence>
<dbReference type="GO" id="GO:0003677">
    <property type="term" value="F:DNA binding"/>
    <property type="evidence" value="ECO:0007669"/>
    <property type="project" value="UniProtKB-KW"/>
</dbReference>
<dbReference type="STRING" id="542762.A0A4S4EG20"/>
<dbReference type="GO" id="GO:0005634">
    <property type="term" value="C:nucleus"/>
    <property type="evidence" value="ECO:0007669"/>
    <property type="project" value="UniProtKB-SubCell"/>
</dbReference>
<keyword evidence="8" id="KW-1185">Reference proteome</keyword>
<comment type="subcellular location">
    <subcellularLocation>
        <location evidence="1">Nucleus</location>
    </subcellularLocation>
</comment>
<dbReference type="InterPro" id="IPR004827">
    <property type="entry name" value="bZIP"/>
</dbReference>
<dbReference type="EMBL" id="SDRB02005085">
    <property type="protein sequence ID" value="THG14756.1"/>
    <property type="molecule type" value="Genomic_DNA"/>
</dbReference>
<organism evidence="7 8">
    <name type="scientific">Camellia sinensis var. sinensis</name>
    <name type="common">China tea</name>
    <dbReference type="NCBI Taxonomy" id="542762"/>
    <lineage>
        <taxon>Eukaryota</taxon>
        <taxon>Viridiplantae</taxon>
        <taxon>Streptophyta</taxon>
        <taxon>Embryophyta</taxon>
        <taxon>Tracheophyta</taxon>
        <taxon>Spermatophyta</taxon>
        <taxon>Magnoliopsida</taxon>
        <taxon>eudicotyledons</taxon>
        <taxon>Gunneridae</taxon>
        <taxon>Pentapetalae</taxon>
        <taxon>asterids</taxon>
        <taxon>Ericales</taxon>
        <taxon>Theaceae</taxon>
        <taxon>Camellia</taxon>
    </lineage>
</organism>
<gene>
    <name evidence="7" type="ORF">TEA_006800</name>
</gene>
<dbReference type="SUPFAM" id="SSF57959">
    <property type="entry name" value="Leucine zipper domain"/>
    <property type="match status" value="1"/>
</dbReference>
<comment type="caution">
    <text evidence="7">The sequence shown here is derived from an EMBL/GenBank/DDBJ whole genome shotgun (WGS) entry which is preliminary data.</text>
</comment>
<dbReference type="CDD" id="cd14702">
    <property type="entry name" value="bZIP_plant_GBF1"/>
    <property type="match status" value="1"/>
</dbReference>
<protein>
    <recommendedName>
        <fullName evidence="6">BZIP domain-containing protein</fullName>
    </recommendedName>
</protein>
<dbReference type="Proteomes" id="UP000306102">
    <property type="component" value="Unassembled WGS sequence"/>
</dbReference>
<evidence type="ECO:0000256" key="2">
    <source>
        <dbReference type="ARBA" id="ARBA00023015"/>
    </source>
</evidence>
<dbReference type="InterPro" id="IPR046347">
    <property type="entry name" value="bZIP_sf"/>
</dbReference>
<dbReference type="Gene3D" id="1.20.5.170">
    <property type="match status" value="1"/>
</dbReference>
<keyword evidence="2" id="KW-0805">Transcription regulation</keyword>
<dbReference type="SMART" id="SM00338">
    <property type="entry name" value="BRLZ"/>
    <property type="match status" value="1"/>
</dbReference>
<dbReference type="AlphaFoldDB" id="A0A4S4EG20"/>
<dbReference type="FunFam" id="1.20.5.170:FF:000020">
    <property type="entry name" value="BZIP transcription factor"/>
    <property type="match status" value="1"/>
</dbReference>
<evidence type="ECO:0000259" key="6">
    <source>
        <dbReference type="PROSITE" id="PS50217"/>
    </source>
</evidence>
<dbReference type="InterPro" id="IPR045314">
    <property type="entry name" value="bZIP_plant_GBF1"/>
</dbReference>
<dbReference type="PANTHER" id="PTHR46324">
    <property type="entry name" value="BASIC LEUCINE ZIPPER 43-RELATED"/>
    <property type="match status" value="1"/>
</dbReference>
<dbReference type="GO" id="GO:0003700">
    <property type="term" value="F:DNA-binding transcription factor activity"/>
    <property type="evidence" value="ECO:0007669"/>
    <property type="project" value="InterPro"/>
</dbReference>
<dbReference type="GO" id="GO:0046983">
    <property type="term" value="F:protein dimerization activity"/>
    <property type="evidence" value="ECO:0007669"/>
    <property type="project" value="UniProtKB-ARBA"/>
</dbReference>
<dbReference type="Pfam" id="PF00170">
    <property type="entry name" value="bZIP_1"/>
    <property type="match status" value="1"/>
</dbReference>
<evidence type="ECO:0000256" key="5">
    <source>
        <dbReference type="ARBA" id="ARBA00023242"/>
    </source>
</evidence>
<accession>A0A4S4EG20</accession>
<evidence type="ECO:0000256" key="4">
    <source>
        <dbReference type="ARBA" id="ARBA00023163"/>
    </source>
</evidence>
<reference evidence="7 8" key="1">
    <citation type="journal article" date="2018" name="Proc. Natl. Acad. Sci. U.S.A.">
        <title>Draft genome sequence of Camellia sinensis var. sinensis provides insights into the evolution of the tea genome and tea quality.</title>
        <authorList>
            <person name="Wei C."/>
            <person name="Yang H."/>
            <person name="Wang S."/>
            <person name="Zhao J."/>
            <person name="Liu C."/>
            <person name="Gao L."/>
            <person name="Xia E."/>
            <person name="Lu Y."/>
            <person name="Tai Y."/>
            <person name="She G."/>
            <person name="Sun J."/>
            <person name="Cao H."/>
            <person name="Tong W."/>
            <person name="Gao Q."/>
            <person name="Li Y."/>
            <person name="Deng W."/>
            <person name="Jiang X."/>
            <person name="Wang W."/>
            <person name="Chen Q."/>
            <person name="Zhang S."/>
            <person name="Li H."/>
            <person name="Wu J."/>
            <person name="Wang P."/>
            <person name="Li P."/>
            <person name="Shi C."/>
            <person name="Zheng F."/>
            <person name="Jian J."/>
            <person name="Huang B."/>
            <person name="Shan D."/>
            <person name="Shi M."/>
            <person name="Fang C."/>
            <person name="Yue Y."/>
            <person name="Li F."/>
            <person name="Li D."/>
            <person name="Wei S."/>
            <person name="Han B."/>
            <person name="Jiang C."/>
            <person name="Yin Y."/>
            <person name="Xia T."/>
            <person name="Zhang Z."/>
            <person name="Bennetzen J.L."/>
            <person name="Zhao S."/>
            <person name="Wan X."/>
        </authorList>
    </citation>
    <scope>NUCLEOTIDE SEQUENCE [LARGE SCALE GENOMIC DNA]</scope>
    <source>
        <strain evidence="8">cv. Shuchazao</strain>
        <tissue evidence="7">Leaf</tissue>
    </source>
</reference>
<feature type="domain" description="BZIP" evidence="6">
    <location>
        <begin position="78"/>
        <end position="141"/>
    </location>
</feature>
<evidence type="ECO:0000313" key="8">
    <source>
        <dbReference type="Proteomes" id="UP000306102"/>
    </source>
</evidence>
<keyword evidence="4" id="KW-0804">Transcription</keyword>
<keyword evidence="3" id="KW-0238">DNA-binding</keyword>
<dbReference type="PANTHER" id="PTHR46324:SF26">
    <property type="entry name" value="OS02G0728001 PROTEIN"/>
    <property type="match status" value="1"/>
</dbReference>
<dbReference type="PROSITE" id="PS50217">
    <property type="entry name" value="BZIP"/>
    <property type="match status" value="1"/>
</dbReference>